<accession>A0A8X6EXF3</accession>
<dbReference type="Proteomes" id="UP000887116">
    <property type="component" value="Unassembled WGS sequence"/>
</dbReference>
<name>A0A8X6EXF3_TRICU</name>
<dbReference type="EMBL" id="BMAO01029862">
    <property type="protein sequence ID" value="GFQ64002.1"/>
    <property type="molecule type" value="Genomic_DNA"/>
</dbReference>
<gene>
    <name evidence="1" type="ORF">TNCT_326021</name>
</gene>
<keyword evidence="2" id="KW-1185">Reference proteome</keyword>
<organism evidence="1 2">
    <name type="scientific">Trichonephila clavata</name>
    <name type="common">Joro spider</name>
    <name type="synonym">Nephila clavata</name>
    <dbReference type="NCBI Taxonomy" id="2740835"/>
    <lineage>
        <taxon>Eukaryota</taxon>
        <taxon>Metazoa</taxon>
        <taxon>Ecdysozoa</taxon>
        <taxon>Arthropoda</taxon>
        <taxon>Chelicerata</taxon>
        <taxon>Arachnida</taxon>
        <taxon>Araneae</taxon>
        <taxon>Araneomorphae</taxon>
        <taxon>Entelegynae</taxon>
        <taxon>Araneoidea</taxon>
        <taxon>Nephilidae</taxon>
        <taxon>Trichonephila</taxon>
    </lineage>
</organism>
<proteinExistence type="predicted"/>
<evidence type="ECO:0000313" key="2">
    <source>
        <dbReference type="Proteomes" id="UP000887116"/>
    </source>
</evidence>
<protein>
    <submittedName>
        <fullName evidence="1">Uncharacterized protein</fullName>
    </submittedName>
</protein>
<sequence length="112" mass="12325">MKNVAFTISLPVQTGLRQSWLSIACVGWWCGNGGELKPSKTKFPDITFLQNGGAVWHKMPAALRFKAAKHSNNAMLLGYSNFESLEAEQTSKNCRKGKNLIPEELNGLLQCG</sequence>
<evidence type="ECO:0000313" key="1">
    <source>
        <dbReference type="EMBL" id="GFQ64002.1"/>
    </source>
</evidence>
<dbReference type="AlphaFoldDB" id="A0A8X6EXF3"/>
<reference evidence="1" key="1">
    <citation type="submission" date="2020-07" db="EMBL/GenBank/DDBJ databases">
        <title>Multicomponent nature underlies the extraordinary mechanical properties of spider dragline silk.</title>
        <authorList>
            <person name="Kono N."/>
            <person name="Nakamura H."/>
            <person name="Mori M."/>
            <person name="Yoshida Y."/>
            <person name="Ohtoshi R."/>
            <person name="Malay A.D."/>
            <person name="Moran D.A.P."/>
            <person name="Tomita M."/>
            <person name="Numata K."/>
            <person name="Arakawa K."/>
        </authorList>
    </citation>
    <scope>NUCLEOTIDE SEQUENCE</scope>
</reference>
<comment type="caution">
    <text evidence="1">The sequence shown here is derived from an EMBL/GenBank/DDBJ whole genome shotgun (WGS) entry which is preliminary data.</text>
</comment>